<dbReference type="SUPFAM" id="SSF56112">
    <property type="entry name" value="Protein kinase-like (PK-like)"/>
    <property type="match status" value="1"/>
</dbReference>
<feature type="compositionally biased region" description="Low complexity" evidence="6">
    <location>
        <begin position="273"/>
        <end position="285"/>
    </location>
</feature>
<evidence type="ECO:0000256" key="1">
    <source>
        <dbReference type="ARBA" id="ARBA00022527"/>
    </source>
</evidence>
<keyword evidence="4" id="KW-0418">Kinase</keyword>
<feature type="region of interest" description="Disordered" evidence="6">
    <location>
        <begin position="308"/>
        <end position="353"/>
    </location>
</feature>
<dbReference type="InterPro" id="IPR011009">
    <property type="entry name" value="Kinase-like_dom_sf"/>
</dbReference>
<protein>
    <submittedName>
        <fullName evidence="8">MAPKKK2</fullName>
        <ecNumber evidence="8">2.7.11.1</ecNumber>
    </submittedName>
</protein>
<feature type="domain" description="Protein kinase" evidence="7">
    <location>
        <begin position="1"/>
        <end position="267"/>
    </location>
</feature>
<dbReference type="GO" id="GO:0005524">
    <property type="term" value="F:ATP binding"/>
    <property type="evidence" value="ECO:0007669"/>
    <property type="project" value="UniProtKB-KW"/>
</dbReference>
<keyword evidence="3" id="KW-0547">Nucleotide-binding</keyword>
<evidence type="ECO:0000313" key="8">
    <source>
        <dbReference type="EMBL" id="AVG22649.1"/>
    </source>
</evidence>
<dbReference type="PANTHER" id="PTHR11584:SF369">
    <property type="entry name" value="MITOGEN-ACTIVATED PROTEIN KINASE KINASE KINASE 19-RELATED"/>
    <property type="match status" value="1"/>
</dbReference>
<dbReference type="InterPro" id="IPR001245">
    <property type="entry name" value="Ser-Thr/Tyr_kinase_cat_dom"/>
</dbReference>
<evidence type="ECO:0000256" key="6">
    <source>
        <dbReference type="SAM" id="MobiDB-lite"/>
    </source>
</evidence>
<keyword evidence="2 8" id="KW-0808">Transferase</keyword>
<evidence type="ECO:0000256" key="2">
    <source>
        <dbReference type="ARBA" id="ARBA00022679"/>
    </source>
</evidence>
<dbReference type="Pfam" id="PF00069">
    <property type="entry name" value="Pkinase"/>
    <property type="match status" value="1"/>
</dbReference>
<accession>A0A2L2BMA9</accession>
<dbReference type="PROSITE" id="PS50011">
    <property type="entry name" value="PROTEIN_KINASE_DOM"/>
    <property type="match status" value="1"/>
</dbReference>
<evidence type="ECO:0000259" key="7">
    <source>
        <dbReference type="PROSITE" id="PS50011"/>
    </source>
</evidence>
<proteinExistence type="evidence at transcript level"/>
<evidence type="ECO:0000256" key="3">
    <source>
        <dbReference type="ARBA" id="ARBA00022741"/>
    </source>
</evidence>
<dbReference type="EC" id="2.7.11.1" evidence="8"/>
<keyword evidence="1" id="KW-0723">Serine/threonine-protein kinase</keyword>
<dbReference type="InterPro" id="IPR000719">
    <property type="entry name" value="Prot_kinase_dom"/>
</dbReference>
<dbReference type="PRINTS" id="PR00109">
    <property type="entry name" value="TYRKINASE"/>
</dbReference>
<dbReference type="SMART" id="SM00220">
    <property type="entry name" value="S_TKc"/>
    <property type="match status" value="1"/>
</dbReference>
<keyword evidence="5" id="KW-0067">ATP-binding</keyword>
<dbReference type="GO" id="GO:0006886">
    <property type="term" value="P:intracellular protein transport"/>
    <property type="evidence" value="ECO:0007669"/>
    <property type="project" value="InterPro"/>
</dbReference>
<evidence type="ECO:0000256" key="4">
    <source>
        <dbReference type="ARBA" id="ARBA00022777"/>
    </source>
</evidence>
<dbReference type="InterPro" id="IPR008271">
    <property type="entry name" value="Ser/Thr_kinase_AS"/>
</dbReference>
<name>A0A2L2BMA9_PLABS</name>
<dbReference type="GO" id="GO:0004674">
    <property type="term" value="F:protein serine/threonine kinase activity"/>
    <property type="evidence" value="ECO:0007669"/>
    <property type="project" value="UniProtKB-KW"/>
</dbReference>
<dbReference type="EMBL" id="KY776465">
    <property type="protein sequence ID" value="AVG22649.1"/>
    <property type="molecule type" value="mRNA"/>
</dbReference>
<organism evidence="8">
    <name type="scientific">Plasmodiophora brassicae</name>
    <name type="common">Clubroot disease agent</name>
    <dbReference type="NCBI Taxonomy" id="37360"/>
    <lineage>
        <taxon>Eukaryota</taxon>
        <taxon>Sar</taxon>
        <taxon>Rhizaria</taxon>
        <taxon>Endomyxa</taxon>
        <taxon>Phytomyxea</taxon>
        <taxon>Plasmodiophorida</taxon>
        <taxon>Plasmodiophoridae</taxon>
        <taxon>Plasmodiophora</taxon>
    </lineage>
</organism>
<evidence type="ECO:0000256" key="5">
    <source>
        <dbReference type="ARBA" id="ARBA00022840"/>
    </source>
</evidence>
<dbReference type="PROSITE" id="PS00108">
    <property type="entry name" value="PROTEIN_KINASE_ST"/>
    <property type="match status" value="1"/>
</dbReference>
<dbReference type="PANTHER" id="PTHR11584">
    <property type="entry name" value="SERINE/THREONINE PROTEIN KINASE"/>
    <property type="match status" value="1"/>
</dbReference>
<feature type="region of interest" description="Disordered" evidence="6">
    <location>
        <begin position="266"/>
        <end position="290"/>
    </location>
</feature>
<dbReference type="Gene3D" id="1.10.510.10">
    <property type="entry name" value="Transferase(Phosphotransferase) domain 1"/>
    <property type="match status" value="1"/>
</dbReference>
<dbReference type="GO" id="GO:0005737">
    <property type="term" value="C:cytoplasm"/>
    <property type="evidence" value="ECO:0007669"/>
    <property type="project" value="InterPro"/>
</dbReference>
<sequence length="353" mass="39200">MSTGDWQLLYERYYRRRHLYDMAWPRPVQLSAASRLVFFEAASFGGPFAYLNLSGPKARPEMQIYTSSGILISSFSWKHANLLKMVFLEYVPGGSIASIIKRFGKFNENLVRVYTRQILYGLEYLHRHQIMHRDIKGANILVDTNGVCKLADFGAAARLADITQAQRRAIHGTPYWMAPEVIKQVGHGRQADIWSVGCTVIEMVTGKPPWHQFKTPVAALFHIAGTTSPPALPDDLSPSLRDFILSCMHRDPSKRPNAMRLLEHPYLKNGADPPSAATPSSPASAEGDAVADQARISDYLSARRASHLDSMRRSLVTRQGADDAPGPGDLSHDVAGDLAADSFSRSQSRRHSE</sequence>
<reference evidence="8" key="1">
    <citation type="submission" date="2017-03" db="EMBL/GenBank/DDBJ databases">
        <title>Genome-wide identification of MAPK, MAPKK, and MAPKKK gene families and transcriptional profiling analysis during development in Plasmodiophora brassicae.</title>
        <authorList>
            <person name="Chen T."/>
        </authorList>
    </citation>
    <scope>NUCLEOTIDE SEQUENCE</scope>
    <source>
        <strain evidence="8">ZJ-1</strain>
    </source>
</reference>
<dbReference type="CDD" id="cd06606">
    <property type="entry name" value="STKc_MAPKKK"/>
    <property type="match status" value="1"/>
</dbReference>
<dbReference type="AlphaFoldDB" id="A0A2L2BMA9"/>